<evidence type="ECO:0000256" key="2">
    <source>
        <dbReference type="ARBA" id="ARBA00022603"/>
    </source>
</evidence>
<evidence type="ECO:0000256" key="1">
    <source>
        <dbReference type="ARBA" id="ARBA00012160"/>
    </source>
</evidence>
<comment type="similarity">
    <text evidence="6">Belongs to the MT-A70-like family.</text>
</comment>
<dbReference type="VEuPathDB" id="FungiDB:DIURU_001522"/>
<evidence type="ECO:0000256" key="4">
    <source>
        <dbReference type="ARBA" id="ARBA00022691"/>
    </source>
</evidence>
<protein>
    <recommendedName>
        <fullName evidence="1">mRNA m(6)A methyltransferase</fullName>
        <ecNumber evidence="1">2.1.1.348</ecNumber>
    </recommendedName>
</protein>
<dbReference type="GeneID" id="54780175"/>
<dbReference type="GO" id="GO:0005634">
    <property type="term" value="C:nucleus"/>
    <property type="evidence" value="ECO:0007669"/>
    <property type="project" value="TreeGrafter"/>
</dbReference>
<keyword evidence="3" id="KW-0808">Transferase</keyword>
<dbReference type="EMBL" id="SWFT01000050">
    <property type="protein sequence ID" value="KAA8905094.1"/>
    <property type="molecule type" value="Genomic_DNA"/>
</dbReference>
<dbReference type="OMA" id="PIINNHT"/>
<dbReference type="PANTHER" id="PTHR12829:SF7">
    <property type="entry name" value="N6-ADENOSINE-METHYLTRANSFERASE CATALYTIC SUBUNIT"/>
    <property type="match status" value="1"/>
</dbReference>
<dbReference type="GO" id="GO:0032259">
    <property type="term" value="P:methylation"/>
    <property type="evidence" value="ECO:0007669"/>
    <property type="project" value="UniProtKB-KW"/>
</dbReference>
<dbReference type="InterPro" id="IPR007757">
    <property type="entry name" value="MT-A70-like"/>
</dbReference>
<sequence>MDTLVEFLIVHNFRLLAPPINGRVSVISRAYEDWGGRDFSDELRRLFVWFPQAVVVEYDVIVWLDVPALVHVHRKNKHVDYTPRIAEPIIPTTLLGHFQNEPAPYDVTPETGGDDQVMASAFVVDFASFHCQLMVPVATSQLQKMVTTGESRTKPFYGVCQDQSHQHKLGQVLLASSAKSVSSVAFHKLVAKSSLISTDITECLQTYTHYVPIVNSATDPSLGDCSYLDGCHKKDTCRYIHYLTVDPLYPPPDTKQFPLPDYDTGTLLRHHSHRVPPQWVCCDLRYIPFDIFGKYAAIIADPAWKIHVNATKDASSDEEFGHLDIPKLQDEGVLMVWSTARTLERARDVMRKWGYQVNDEVLWIKVNQLKRTIVTGRTGHWLNHSKEHLVVGVKGRPRWLRRQIDLDYVVSNCRETSRKPDEIYDIVERMVGPHARKLELFGRTHNTRPGWMTLGGQLSGHHIEEPEVKHKYDQYAAQRNPRGLNVSEFADQRRPSRKKKNNR</sequence>
<evidence type="ECO:0000313" key="9">
    <source>
        <dbReference type="Proteomes" id="UP000449547"/>
    </source>
</evidence>
<dbReference type="InterPro" id="IPR029063">
    <property type="entry name" value="SAM-dependent_MTases_sf"/>
</dbReference>
<feature type="region of interest" description="Disordered" evidence="7">
    <location>
        <begin position="477"/>
        <end position="503"/>
    </location>
</feature>
<dbReference type="GO" id="GO:0036396">
    <property type="term" value="C:RNA N6-methyladenosine methyltransferase complex"/>
    <property type="evidence" value="ECO:0007669"/>
    <property type="project" value="TreeGrafter"/>
</dbReference>
<dbReference type="RefSeq" id="XP_034013480.1">
    <property type="nucleotide sequence ID" value="XM_034154075.1"/>
</dbReference>
<dbReference type="GO" id="GO:0001734">
    <property type="term" value="F:mRNA m(6)A methyltransferase activity"/>
    <property type="evidence" value="ECO:0007669"/>
    <property type="project" value="UniProtKB-EC"/>
</dbReference>
<comment type="caution">
    <text evidence="8">The sequence shown here is derived from an EMBL/GenBank/DDBJ whole genome shotgun (WGS) entry which is preliminary data.</text>
</comment>
<dbReference type="OrthoDB" id="10262526at2759"/>
<dbReference type="Pfam" id="PF05063">
    <property type="entry name" value="MT-A70"/>
    <property type="match status" value="1"/>
</dbReference>
<dbReference type="EC" id="2.1.1.348" evidence="1"/>
<dbReference type="PANTHER" id="PTHR12829">
    <property type="entry name" value="N6-ADENOSINE-METHYLTRANSFERASE"/>
    <property type="match status" value="1"/>
</dbReference>
<name>A0A642UT67_DIURU</name>
<accession>A0A642UT67</accession>
<evidence type="ECO:0000256" key="5">
    <source>
        <dbReference type="ARBA" id="ARBA00048957"/>
    </source>
</evidence>
<gene>
    <name evidence="8" type="ORF">DIURU_001522</name>
</gene>
<dbReference type="AlphaFoldDB" id="A0A642UT67"/>
<dbReference type="PROSITE" id="PS51143">
    <property type="entry name" value="MT_A70"/>
    <property type="match status" value="1"/>
</dbReference>
<evidence type="ECO:0000256" key="6">
    <source>
        <dbReference type="PROSITE-ProRule" id="PRU00489"/>
    </source>
</evidence>
<reference evidence="8 9" key="1">
    <citation type="submission" date="2019-07" db="EMBL/GenBank/DDBJ databases">
        <title>Genome assembly of two rare yeast pathogens: Diutina rugosa and Trichomonascus ciferrii.</title>
        <authorList>
            <person name="Mixao V."/>
            <person name="Saus E."/>
            <person name="Hansen A."/>
            <person name="Lass-Flor C."/>
            <person name="Gabaldon T."/>
        </authorList>
    </citation>
    <scope>NUCLEOTIDE SEQUENCE [LARGE SCALE GENOMIC DNA]</scope>
    <source>
        <strain evidence="8 9">CBS 613</strain>
    </source>
</reference>
<keyword evidence="2" id="KW-0489">Methyltransferase</keyword>
<keyword evidence="9" id="KW-1185">Reference proteome</keyword>
<evidence type="ECO:0000313" key="8">
    <source>
        <dbReference type="EMBL" id="KAA8905094.1"/>
    </source>
</evidence>
<proteinExistence type="inferred from homology"/>
<evidence type="ECO:0000256" key="3">
    <source>
        <dbReference type="ARBA" id="ARBA00022679"/>
    </source>
</evidence>
<comment type="catalytic activity">
    <reaction evidence="5">
        <text>an adenosine in mRNA + S-adenosyl-L-methionine = an N(6)-methyladenosine in mRNA + S-adenosyl-L-homocysteine + H(+)</text>
        <dbReference type="Rhea" id="RHEA:55584"/>
        <dbReference type="Rhea" id="RHEA-COMP:12414"/>
        <dbReference type="Rhea" id="RHEA-COMP:12417"/>
        <dbReference type="ChEBI" id="CHEBI:15378"/>
        <dbReference type="ChEBI" id="CHEBI:57856"/>
        <dbReference type="ChEBI" id="CHEBI:59789"/>
        <dbReference type="ChEBI" id="CHEBI:74411"/>
        <dbReference type="ChEBI" id="CHEBI:74449"/>
        <dbReference type="EC" id="2.1.1.348"/>
    </reaction>
</comment>
<organism evidence="8 9">
    <name type="scientific">Diutina rugosa</name>
    <name type="common">Yeast</name>
    <name type="synonym">Candida rugosa</name>
    <dbReference type="NCBI Taxonomy" id="5481"/>
    <lineage>
        <taxon>Eukaryota</taxon>
        <taxon>Fungi</taxon>
        <taxon>Dikarya</taxon>
        <taxon>Ascomycota</taxon>
        <taxon>Saccharomycotina</taxon>
        <taxon>Pichiomycetes</taxon>
        <taxon>Debaryomycetaceae</taxon>
        <taxon>Diutina</taxon>
    </lineage>
</organism>
<keyword evidence="4" id="KW-0949">S-adenosyl-L-methionine</keyword>
<evidence type="ECO:0000256" key="7">
    <source>
        <dbReference type="SAM" id="MobiDB-lite"/>
    </source>
</evidence>
<dbReference type="Proteomes" id="UP000449547">
    <property type="component" value="Unassembled WGS sequence"/>
</dbReference>
<dbReference type="SUPFAM" id="SSF53335">
    <property type="entry name" value="S-adenosyl-L-methionine-dependent methyltransferases"/>
    <property type="match status" value="1"/>
</dbReference>